<protein>
    <submittedName>
        <fullName evidence="2">Uncharacterized protein</fullName>
    </submittedName>
</protein>
<evidence type="ECO:0000313" key="3">
    <source>
        <dbReference type="Proteomes" id="UP000294003"/>
    </source>
</evidence>
<sequence>MKLVESAAWDPRKNILRDWMPLFWWYRVEELGLIAAACAPFLKPLIERMLGRFGVPQFRFVTIVLKTIRSNPADATKEVKENNFSIQASTQRTTEERRLGPHKPDQLQSVISSDGLDYRSDAVKPHGELACDQV</sequence>
<evidence type="ECO:0000256" key="1">
    <source>
        <dbReference type="SAM" id="MobiDB-lite"/>
    </source>
</evidence>
<gene>
    <name evidence="2" type="ORF">DL762_009409</name>
</gene>
<proteinExistence type="predicted"/>
<keyword evidence="3" id="KW-1185">Reference proteome</keyword>
<feature type="compositionally biased region" description="Polar residues" evidence="1">
    <location>
        <begin position="82"/>
        <end position="92"/>
    </location>
</feature>
<name>A0ABY0GUB6_9PEZI</name>
<reference evidence="2 3" key="1">
    <citation type="submission" date="2018-06" db="EMBL/GenBank/DDBJ databases">
        <title>Complete Genomes of Monosporascus.</title>
        <authorList>
            <person name="Robinson A.J."/>
            <person name="Natvig D.O."/>
        </authorList>
    </citation>
    <scope>NUCLEOTIDE SEQUENCE [LARGE SCALE GENOMIC DNA]</scope>
    <source>
        <strain evidence="2 3">CBS 609.92</strain>
    </source>
</reference>
<dbReference type="Proteomes" id="UP000294003">
    <property type="component" value="Unassembled WGS sequence"/>
</dbReference>
<evidence type="ECO:0000313" key="2">
    <source>
        <dbReference type="EMBL" id="RYO77215.1"/>
    </source>
</evidence>
<comment type="caution">
    <text evidence="2">The sequence shown here is derived from an EMBL/GenBank/DDBJ whole genome shotgun (WGS) entry which is preliminary data.</text>
</comment>
<feature type="region of interest" description="Disordered" evidence="1">
    <location>
        <begin position="82"/>
        <end position="107"/>
    </location>
</feature>
<organism evidence="2 3">
    <name type="scientific">Monosporascus cannonballus</name>
    <dbReference type="NCBI Taxonomy" id="155416"/>
    <lineage>
        <taxon>Eukaryota</taxon>
        <taxon>Fungi</taxon>
        <taxon>Dikarya</taxon>
        <taxon>Ascomycota</taxon>
        <taxon>Pezizomycotina</taxon>
        <taxon>Sordariomycetes</taxon>
        <taxon>Xylariomycetidae</taxon>
        <taxon>Xylariales</taxon>
        <taxon>Xylariales incertae sedis</taxon>
        <taxon>Monosporascus</taxon>
    </lineage>
</organism>
<dbReference type="EMBL" id="QJNS01000487">
    <property type="protein sequence ID" value="RYO77215.1"/>
    <property type="molecule type" value="Genomic_DNA"/>
</dbReference>
<accession>A0ABY0GUB6</accession>
<feature type="compositionally biased region" description="Basic and acidic residues" evidence="1">
    <location>
        <begin position="93"/>
        <end position="105"/>
    </location>
</feature>